<evidence type="ECO:0000259" key="1">
    <source>
        <dbReference type="Pfam" id="PF13472"/>
    </source>
</evidence>
<dbReference type="InterPro" id="IPR051532">
    <property type="entry name" value="Ester_Hydrolysis_Enzymes"/>
</dbReference>
<comment type="caution">
    <text evidence="2">The sequence shown here is derived from an EMBL/GenBank/DDBJ whole genome shotgun (WGS) entry which is preliminary data.</text>
</comment>
<name>A0ABS6EWP1_9FIRM</name>
<dbReference type="EMBL" id="JAHLQI010000010">
    <property type="protein sequence ID" value="MBU5491531.1"/>
    <property type="molecule type" value="Genomic_DNA"/>
</dbReference>
<organism evidence="2 3">
    <name type="scientific">Butyricicoccus intestinisimiae</name>
    <dbReference type="NCBI Taxonomy" id="2841509"/>
    <lineage>
        <taxon>Bacteria</taxon>
        <taxon>Bacillati</taxon>
        <taxon>Bacillota</taxon>
        <taxon>Clostridia</taxon>
        <taxon>Eubacteriales</taxon>
        <taxon>Butyricicoccaceae</taxon>
        <taxon>Butyricicoccus</taxon>
    </lineage>
</organism>
<dbReference type="PANTHER" id="PTHR30383">
    <property type="entry name" value="THIOESTERASE 1/PROTEASE 1/LYSOPHOSPHOLIPASE L1"/>
    <property type="match status" value="1"/>
</dbReference>
<dbReference type="Pfam" id="PF13472">
    <property type="entry name" value="Lipase_GDSL_2"/>
    <property type="match status" value="1"/>
</dbReference>
<dbReference type="RefSeq" id="WP_216471274.1">
    <property type="nucleotide sequence ID" value="NZ_JAHLQI010000010.1"/>
</dbReference>
<dbReference type="PANTHER" id="PTHR30383:SF29">
    <property type="entry name" value="SGNH HYDROLASE-TYPE ESTERASE DOMAIN-CONTAINING PROTEIN"/>
    <property type="match status" value="1"/>
</dbReference>
<accession>A0ABS6EWP1</accession>
<reference evidence="2 3" key="1">
    <citation type="submission" date="2021-06" db="EMBL/GenBank/DDBJ databases">
        <authorList>
            <person name="Sun Q."/>
            <person name="Li D."/>
        </authorList>
    </citation>
    <scope>NUCLEOTIDE SEQUENCE [LARGE SCALE GENOMIC DNA]</scope>
    <source>
        <strain evidence="2 3">MSJd-7</strain>
    </source>
</reference>
<dbReference type="Proteomes" id="UP000783588">
    <property type="component" value="Unassembled WGS sequence"/>
</dbReference>
<feature type="domain" description="SGNH hydrolase-type esterase" evidence="1">
    <location>
        <begin position="6"/>
        <end position="193"/>
    </location>
</feature>
<gene>
    <name evidence="2" type="ORF">KQI75_13050</name>
</gene>
<proteinExistence type="predicted"/>
<evidence type="ECO:0000313" key="3">
    <source>
        <dbReference type="Proteomes" id="UP000783588"/>
    </source>
</evidence>
<keyword evidence="3" id="KW-1185">Reference proteome</keyword>
<sequence>MRQILCFGDSNTWGLDGDSGKRLPWGVRWTSLLQEKLGQQYHVIEEGLCGRTTIFDDPLRDGRRGTELLPILLETHATVDGVVLMLGTNDCKTAFGASAEVIGKGIERLLRQIRYAAPQAEILLISPIYLGDNVWRPECDPEFSQASIVVSQRLQSVYETIAKKWHVGFLRAADYAVCSAKDQEHMNAAGHAAFAEAVSREVRQLFAERQAVGAA</sequence>
<protein>
    <submittedName>
        <fullName evidence="2">Arylesterase</fullName>
    </submittedName>
</protein>
<dbReference type="InterPro" id="IPR013830">
    <property type="entry name" value="SGNH_hydro"/>
</dbReference>
<evidence type="ECO:0000313" key="2">
    <source>
        <dbReference type="EMBL" id="MBU5491531.1"/>
    </source>
</evidence>